<dbReference type="PROSITE" id="PS00885">
    <property type="entry name" value="EPSP_SYNTHASE_2"/>
    <property type="match status" value="1"/>
</dbReference>
<dbReference type="InterPro" id="IPR036968">
    <property type="entry name" value="Enolpyruvate_Tfrase_sf"/>
</dbReference>
<accession>B6WAR6</accession>
<evidence type="ECO:0000313" key="4">
    <source>
        <dbReference type="Proteomes" id="UP000005451"/>
    </source>
</evidence>
<comment type="caution">
    <text evidence="3">The sequence shown here is derived from an EMBL/GenBank/DDBJ whole genome shotgun (WGS) entry which is preliminary data.</text>
</comment>
<dbReference type="InterPro" id="IPR023193">
    <property type="entry name" value="EPSP_synthase_CS"/>
</dbReference>
<organism evidence="3 4">
    <name type="scientific">Anaerococcus hydrogenalis DSM 7454</name>
    <dbReference type="NCBI Taxonomy" id="561177"/>
    <lineage>
        <taxon>Bacteria</taxon>
        <taxon>Bacillati</taxon>
        <taxon>Bacillota</taxon>
        <taxon>Tissierellia</taxon>
        <taxon>Tissierellales</taxon>
        <taxon>Peptoniphilaceae</taxon>
        <taxon>Anaerococcus</taxon>
    </lineage>
</organism>
<dbReference type="Pfam" id="PF00275">
    <property type="entry name" value="EPSP_synthase"/>
    <property type="match status" value="1"/>
</dbReference>
<proteinExistence type="predicted"/>
<reference evidence="3 4" key="1">
    <citation type="submission" date="2008-09" db="EMBL/GenBank/DDBJ databases">
        <authorList>
            <person name="Fulton L."/>
            <person name="Clifton S."/>
            <person name="Fulton B."/>
            <person name="Xu J."/>
            <person name="Minx P."/>
            <person name="Pepin K.H."/>
            <person name="Johnson M."/>
            <person name="Thiruvilangam P."/>
            <person name="Bhonagiri V."/>
            <person name="Nash W.E."/>
            <person name="Mardis E.R."/>
            <person name="Wilson R.K."/>
        </authorList>
    </citation>
    <scope>NUCLEOTIDE SEQUENCE [LARGE SCALE GENOMIC DNA]</scope>
    <source>
        <strain evidence="3 4">DSM 7454</strain>
    </source>
</reference>
<dbReference type="AlphaFoldDB" id="B6WAR6"/>
<keyword evidence="1 3" id="KW-0808">Transferase</keyword>
<dbReference type="InterPro" id="IPR013792">
    <property type="entry name" value="RNA3'P_cycl/enolpyr_Trfase_a/b"/>
</dbReference>
<protein>
    <submittedName>
        <fullName evidence="3">EPSP synthase (3-phosphoshikimate 1-carboxyvinyltransferase)</fullName>
    </submittedName>
</protein>
<dbReference type="Proteomes" id="UP000005451">
    <property type="component" value="Unassembled WGS sequence"/>
</dbReference>
<evidence type="ECO:0000256" key="1">
    <source>
        <dbReference type="ARBA" id="ARBA00022679"/>
    </source>
</evidence>
<feature type="domain" description="Enolpyruvate transferase" evidence="2">
    <location>
        <begin position="1"/>
        <end position="228"/>
    </location>
</feature>
<dbReference type="InterPro" id="IPR001986">
    <property type="entry name" value="Enolpyruvate_Tfrase_dom"/>
</dbReference>
<evidence type="ECO:0000259" key="2">
    <source>
        <dbReference type="Pfam" id="PF00275"/>
    </source>
</evidence>
<sequence>MLAASKLKGKTYIKLSEKPESIGYIDITRKVLKDFNVDVKKDKHSYIIENPELKSPKNYIVEGDWSNAAFFYGANLLGSKIKISNLDKNSLQKDREIVEICQKIKKCKEENKELKIDISQIPDLCPIVAILLTSLDKTSYIINGERLRLKESDRLESTSKMLNDLGANCQILGDGLKISGKISGGVVDSFNDHRIVMAASIGSLLAKEDIIIKNYKAVNKSYPSFFKTFEKLGGRIKYLGA</sequence>
<gene>
    <name evidence="3" type="ORF">ANHYDRO_01599</name>
</gene>
<dbReference type="Gene3D" id="3.65.10.10">
    <property type="entry name" value="Enolpyruvate transferase domain"/>
    <property type="match status" value="2"/>
</dbReference>
<name>B6WAR6_9FIRM</name>
<dbReference type="PANTHER" id="PTHR21090">
    <property type="entry name" value="AROM/DEHYDROQUINATE SYNTHASE"/>
    <property type="match status" value="1"/>
</dbReference>
<dbReference type="SUPFAM" id="SSF55205">
    <property type="entry name" value="EPT/RTPC-like"/>
    <property type="match status" value="1"/>
</dbReference>
<evidence type="ECO:0000313" key="3">
    <source>
        <dbReference type="EMBL" id="EEB35416.1"/>
    </source>
</evidence>
<dbReference type="STRING" id="561177.ANHYDRO_01599"/>
<dbReference type="GO" id="GO:0003866">
    <property type="term" value="F:3-phosphoshikimate 1-carboxyvinyltransferase activity"/>
    <property type="evidence" value="ECO:0007669"/>
    <property type="project" value="TreeGrafter"/>
</dbReference>
<dbReference type="PANTHER" id="PTHR21090:SF5">
    <property type="entry name" value="PENTAFUNCTIONAL AROM POLYPEPTIDE"/>
    <property type="match status" value="1"/>
</dbReference>
<dbReference type="GO" id="GO:0009423">
    <property type="term" value="P:chorismate biosynthetic process"/>
    <property type="evidence" value="ECO:0007669"/>
    <property type="project" value="TreeGrafter"/>
</dbReference>
<dbReference type="EMBL" id="ABXA01000043">
    <property type="protein sequence ID" value="EEB35416.1"/>
    <property type="molecule type" value="Genomic_DNA"/>
</dbReference>
<reference evidence="3 4" key="2">
    <citation type="submission" date="2008-10" db="EMBL/GenBank/DDBJ databases">
        <title>Draft genome sequence of Anaerococcus hydrogenalis (DSM 7454).</title>
        <authorList>
            <person name="Sudarsanam P."/>
            <person name="Ley R."/>
            <person name="Guruge J."/>
            <person name="Turnbaugh P.J."/>
            <person name="Mahowald M."/>
            <person name="Liep D."/>
            <person name="Gordon J."/>
        </authorList>
    </citation>
    <scope>NUCLEOTIDE SEQUENCE [LARGE SCALE GENOMIC DNA]</scope>
    <source>
        <strain evidence="3 4">DSM 7454</strain>
    </source>
</reference>
<dbReference type="eggNOG" id="COG0128">
    <property type="taxonomic scope" value="Bacteria"/>
</dbReference>